<dbReference type="InterPro" id="IPR023353">
    <property type="entry name" value="LemA-like_dom_sf"/>
</dbReference>
<reference evidence="6" key="1">
    <citation type="submission" date="2016-08" db="EMBL/GenBank/DDBJ databases">
        <authorList>
            <person name="Seilhamer J.J."/>
        </authorList>
    </citation>
    <scope>NUCLEOTIDE SEQUENCE</scope>
    <source>
        <strain evidence="6">86</strain>
    </source>
</reference>
<dbReference type="GO" id="GO:0016020">
    <property type="term" value="C:membrane"/>
    <property type="evidence" value="ECO:0007669"/>
    <property type="project" value="UniProtKB-SubCell"/>
</dbReference>
<evidence type="ECO:0000256" key="5">
    <source>
        <dbReference type="ARBA" id="ARBA00023136"/>
    </source>
</evidence>
<protein>
    <recommendedName>
        <fullName evidence="7">LemA family protein</fullName>
    </recommendedName>
</protein>
<dbReference type="PANTHER" id="PTHR34478:SF1">
    <property type="entry name" value="PROTEIN LEMA"/>
    <property type="match status" value="1"/>
</dbReference>
<keyword evidence="4" id="KW-1133">Transmembrane helix</keyword>
<dbReference type="Pfam" id="PF04011">
    <property type="entry name" value="LemA"/>
    <property type="match status" value="1"/>
</dbReference>
<evidence type="ECO:0000313" key="6">
    <source>
        <dbReference type="EMBL" id="SCM81965.1"/>
    </source>
</evidence>
<sequence>MEIILAAGAAVLFAVYWSINTSNNFRRILVKIEEADSGIEVALTQRYDTLTKLLAVCKNYAKYETEALTAVVRLRQSMSVTEKAAASQQMDEIFRRVNILAEAYPELKASENYINLQDAIAAVEDHLQAARRVYNMNVSAYNQAIAVFPASIIAGLQHRTPQAFFEAEAGKKDDVAMNFD</sequence>
<dbReference type="Gene3D" id="1.20.1440.20">
    <property type="entry name" value="LemA-like domain"/>
    <property type="match status" value="1"/>
</dbReference>
<proteinExistence type="inferred from homology"/>
<evidence type="ECO:0000256" key="3">
    <source>
        <dbReference type="ARBA" id="ARBA00022692"/>
    </source>
</evidence>
<evidence type="ECO:0008006" key="7">
    <source>
        <dbReference type="Google" id="ProtNLM"/>
    </source>
</evidence>
<dbReference type="SUPFAM" id="SSF140478">
    <property type="entry name" value="LemA-like"/>
    <property type="match status" value="1"/>
</dbReference>
<dbReference type="InterPro" id="IPR007156">
    <property type="entry name" value="MamQ_LemA"/>
</dbReference>
<dbReference type="RefSeq" id="WP_075752537.1">
    <property type="nucleotide sequence ID" value="NZ_LT608335.1"/>
</dbReference>
<keyword evidence="3" id="KW-0812">Transmembrane</keyword>
<comment type="similarity">
    <text evidence="2">Belongs to the LemA family.</text>
</comment>
<evidence type="ECO:0000256" key="4">
    <source>
        <dbReference type="ARBA" id="ARBA00022989"/>
    </source>
</evidence>
<dbReference type="EMBL" id="FMJE01000004">
    <property type="protein sequence ID" value="SCM81965.1"/>
    <property type="molecule type" value="Genomic_DNA"/>
</dbReference>
<evidence type="ECO:0000256" key="2">
    <source>
        <dbReference type="ARBA" id="ARBA00008854"/>
    </source>
</evidence>
<comment type="subcellular location">
    <subcellularLocation>
        <location evidence="1">Membrane</location>
        <topology evidence="1">Single-pass membrane protein</topology>
    </subcellularLocation>
</comment>
<dbReference type="AlphaFoldDB" id="A0A212LWG7"/>
<name>A0A212LWG7_9FIRM</name>
<accession>A0A212LWG7</accession>
<evidence type="ECO:0000256" key="1">
    <source>
        <dbReference type="ARBA" id="ARBA00004167"/>
    </source>
</evidence>
<organism evidence="6">
    <name type="scientific">uncultured Sporomusa sp</name>
    <dbReference type="NCBI Taxonomy" id="307249"/>
    <lineage>
        <taxon>Bacteria</taxon>
        <taxon>Bacillati</taxon>
        <taxon>Bacillota</taxon>
        <taxon>Negativicutes</taxon>
        <taxon>Selenomonadales</taxon>
        <taxon>Sporomusaceae</taxon>
        <taxon>Sporomusa</taxon>
        <taxon>environmental samples</taxon>
    </lineage>
</organism>
<keyword evidence="5" id="KW-0472">Membrane</keyword>
<dbReference type="PANTHER" id="PTHR34478">
    <property type="entry name" value="PROTEIN LEMA"/>
    <property type="match status" value="1"/>
</dbReference>
<gene>
    <name evidence="6" type="ORF">KL86SPO_40450</name>
</gene>